<dbReference type="GO" id="GO:0010605">
    <property type="term" value="P:negative regulation of macromolecule metabolic process"/>
    <property type="evidence" value="ECO:0007669"/>
    <property type="project" value="UniProtKB-ARBA"/>
</dbReference>
<sequence>MPTIQDLFGNSIVSRLTPTGRVNTVDLQFGEDPHERPDDAAGFGIHRSKVLPHQELMSWTPRARVTPPSGLESESAFEEEVLHDSPENFGLRQGTRATADRRDPPHRAGSGTPSAFGFSSTPREKPASSPWASSSSSSERNFRDTNGPPRKAEPGRHSAFGLYSTQSTPRDKPSWASSSSPSAWSPRRDFSTSCHAAARQRSATAMNAAVARSLPRQEEEDEEQGESWRELFEQDDYPEDLDEPIVTEDRMDVQLWKYYNSKRPNKTELEARKEALYRIRSAVHAYAGLRCDVEPFGSTLIGVDEGRSDLDLVVLDPHMPEGFMPHIKYQKEPTKLYNVSKLSRFFYKRGFRNTEAIPAATVPILRAVVPTKPEIPFDLSVNARNGLFNSRLVAAYATLHPYVRPMIVILKAFARNRGIDAPARVIRRGRKQHGVPRPFSSYIMGLLVVAYLQRIGMLPNLQEPFAAPIKRVAHEHPPLGDDDVPLEKPYDPPPLRSDGSSPQVWWTIGRKDPELRIPSDTRFLDPTSEPVQEWVQARHAYLAANQREEITLKETLEGFFYFWGRTFMFNKWAVSIRDGGIVDRLQPPAYQKPERFLAEFERDMINGDHPEADSTVTDEYEREGESPETDMRIDRQLAMILDTPTNMDAWKSNSFVVVDPIVRTNNLTQSAPKHALQTFVGQCSAAHNILRLGLGIDDLLHAKPSLTKREKKAVLMAKVAEQRREAKKLPKKPETEEERDARISAKAAAKAERAARNASKVLEKRAAKKELELERKAKKKEKKQMKALLREQKVAAKKEKASAQEQRADAQATQQVVAA</sequence>
<evidence type="ECO:0000256" key="2">
    <source>
        <dbReference type="ARBA" id="ARBA00001946"/>
    </source>
</evidence>
<evidence type="ECO:0000256" key="4">
    <source>
        <dbReference type="ARBA" id="ARBA00008593"/>
    </source>
</evidence>
<dbReference type="GO" id="GO:1990817">
    <property type="term" value="F:poly(A) RNA polymerase activity"/>
    <property type="evidence" value="ECO:0007669"/>
    <property type="project" value="UniProtKB-EC"/>
</dbReference>
<dbReference type="GO" id="GO:0031123">
    <property type="term" value="P:RNA 3'-end processing"/>
    <property type="evidence" value="ECO:0007669"/>
    <property type="project" value="TreeGrafter"/>
</dbReference>
<dbReference type="SUPFAM" id="SSF81631">
    <property type="entry name" value="PAP/OAS1 substrate-binding domain"/>
    <property type="match status" value="1"/>
</dbReference>
<feature type="compositionally biased region" description="Low complexity" evidence="10">
    <location>
        <begin position="127"/>
        <end position="138"/>
    </location>
</feature>
<dbReference type="Gene3D" id="1.10.1410.10">
    <property type="match status" value="1"/>
</dbReference>
<evidence type="ECO:0000256" key="3">
    <source>
        <dbReference type="ARBA" id="ARBA00004496"/>
    </source>
</evidence>
<reference evidence="13 14" key="1">
    <citation type="journal article" date="2016" name="Mol. Biol. Evol.">
        <title>Comparative Genomics of Early-Diverging Mushroom-Forming Fungi Provides Insights into the Origins of Lignocellulose Decay Capabilities.</title>
        <authorList>
            <person name="Nagy L.G."/>
            <person name="Riley R."/>
            <person name="Tritt A."/>
            <person name="Adam C."/>
            <person name="Daum C."/>
            <person name="Floudas D."/>
            <person name="Sun H."/>
            <person name="Yadav J.S."/>
            <person name="Pangilinan J."/>
            <person name="Larsson K.H."/>
            <person name="Matsuura K."/>
            <person name="Barry K."/>
            <person name="Labutti K."/>
            <person name="Kuo R."/>
            <person name="Ohm R.A."/>
            <person name="Bhattacharya S.S."/>
            <person name="Shirouzu T."/>
            <person name="Yoshinaga Y."/>
            <person name="Martin F.M."/>
            <person name="Grigoriev I.V."/>
            <person name="Hibbett D.S."/>
        </authorList>
    </citation>
    <scope>NUCLEOTIDE SEQUENCE [LARGE SCALE GENOMIC DNA]</scope>
    <source>
        <strain evidence="13 14">HHB12029</strain>
    </source>
</reference>
<feature type="compositionally biased region" description="Low complexity" evidence="10">
    <location>
        <begin position="809"/>
        <end position="819"/>
    </location>
</feature>
<dbReference type="STRING" id="1314781.A0A165I799"/>
<evidence type="ECO:0000256" key="7">
    <source>
        <dbReference type="ARBA" id="ARBA00022679"/>
    </source>
</evidence>
<feature type="region of interest" description="Disordered" evidence="10">
    <location>
        <begin position="721"/>
        <end position="819"/>
    </location>
</feature>
<protein>
    <recommendedName>
        <fullName evidence="5">polynucleotide adenylyltransferase</fullName>
        <ecNumber evidence="5">2.7.7.19</ecNumber>
    </recommendedName>
</protein>
<dbReference type="SUPFAM" id="SSF81301">
    <property type="entry name" value="Nucleotidyltransferase"/>
    <property type="match status" value="1"/>
</dbReference>
<keyword evidence="14" id="KW-1185">Reference proteome</keyword>
<keyword evidence="8" id="KW-0479">Metal-binding</keyword>
<dbReference type="CDD" id="cd05402">
    <property type="entry name" value="NT_PAP_TUTase"/>
    <property type="match status" value="1"/>
</dbReference>
<dbReference type="InParanoid" id="A0A165I799"/>
<evidence type="ECO:0000259" key="11">
    <source>
        <dbReference type="Pfam" id="PF03828"/>
    </source>
</evidence>
<feature type="region of interest" description="Disordered" evidence="10">
    <location>
        <begin position="476"/>
        <end position="503"/>
    </location>
</feature>
<keyword evidence="9" id="KW-0460">Magnesium</keyword>
<feature type="compositionally biased region" description="Polar residues" evidence="10">
    <location>
        <begin position="111"/>
        <end position="121"/>
    </location>
</feature>
<evidence type="ECO:0000313" key="14">
    <source>
        <dbReference type="Proteomes" id="UP000077266"/>
    </source>
</evidence>
<feature type="region of interest" description="Disordered" evidence="10">
    <location>
        <begin position="607"/>
        <end position="628"/>
    </location>
</feature>
<evidence type="ECO:0000256" key="9">
    <source>
        <dbReference type="ARBA" id="ARBA00022842"/>
    </source>
</evidence>
<feature type="compositionally biased region" description="Basic and acidic residues" evidence="10">
    <location>
        <begin position="788"/>
        <end position="808"/>
    </location>
</feature>
<dbReference type="Pfam" id="PF22600">
    <property type="entry name" value="MTPAP-like_central"/>
    <property type="match status" value="1"/>
</dbReference>
<keyword evidence="7" id="KW-0808">Transferase</keyword>
<organism evidence="13 14">
    <name type="scientific">Exidia glandulosa HHB12029</name>
    <dbReference type="NCBI Taxonomy" id="1314781"/>
    <lineage>
        <taxon>Eukaryota</taxon>
        <taxon>Fungi</taxon>
        <taxon>Dikarya</taxon>
        <taxon>Basidiomycota</taxon>
        <taxon>Agaricomycotina</taxon>
        <taxon>Agaricomycetes</taxon>
        <taxon>Auriculariales</taxon>
        <taxon>Exidiaceae</taxon>
        <taxon>Exidia</taxon>
    </lineage>
</organism>
<dbReference type="Gene3D" id="3.30.460.10">
    <property type="entry name" value="Beta Polymerase, domain 2"/>
    <property type="match status" value="1"/>
</dbReference>
<feature type="region of interest" description="Disordered" evidence="10">
    <location>
        <begin position="59"/>
        <end position="239"/>
    </location>
</feature>
<dbReference type="InterPro" id="IPR002058">
    <property type="entry name" value="PAP_assoc"/>
</dbReference>
<feature type="compositionally biased region" description="Basic and acidic residues" evidence="10">
    <location>
        <begin position="721"/>
        <end position="775"/>
    </location>
</feature>
<comment type="similarity">
    <text evidence="4">Belongs to the DNA polymerase type-B-like family.</text>
</comment>
<dbReference type="GO" id="GO:0046872">
    <property type="term" value="F:metal ion binding"/>
    <property type="evidence" value="ECO:0007669"/>
    <property type="project" value="UniProtKB-KW"/>
</dbReference>
<evidence type="ECO:0000259" key="12">
    <source>
        <dbReference type="Pfam" id="PF22600"/>
    </source>
</evidence>
<dbReference type="EC" id="2.7.7.19" evidence="5"/>
<dbReference type="OrthoDB" id="2274644at2759"/>
<comment type="subcellular location">
    <subcellularLocation>
        <location evidence="3">Cytoplasm</location>
    </subcellularLocation>
</comment>
<evidence type="ECO:0000256" key="5">
    <source>
        <dbReference type="ARBA" id="ARBA00012388"/>
    </source>
</evidence>
<evidence type="ECO:0000256" key="1">
    <source>
        <dbReference type="ARBA" id="ARBA00001936"/>
    </source>
</evidence>
<comment type="cofactor">
    <cofactor evidence="2">
        <name>Mg(2+)</name>
        <dbReference type="ChEBI" id="CHEBI:18420"/>
    </cofactor>
</comment>
<keyword evidence="6" id="KW-0963">Cytoplasm</keyword>
<dbReference type="InterPro" id="IPR054708">
    <property type="entry name" value="MTPAP-like_central"/>
</dbReference>
<proteinExistence type="inferred from homology"/>
<dbReference type="Pfam" id="PF03828">
    <property type="entry name" value="PAP_assoc"/>
    <property type="match status" value="1"/>
</dbReference>
<feature type="compositionally biased region" description="Basic residues" evidence="10">
    <location>
        <begin position="776"/>
        <end position="785"/>
    </location>
</feature>
<evidence type="ECO:0000256" key="6">
    <source>
        <dbReference type="ARBA" id="ARBA00022490"/>
    </source>
</evidence>
<dbReference type="Proteomes" id="UP000077266">
    <property type="component" value="Unassembled WGS sequence"/>
</dbReference>
<dbReference type="GO" id="GO:0005737">
    <property type="term" value="C:cytoplasm"/>
    <property type="evidence" value="ECO:0007669"/>
    <property type="project" value="UniProtKB-SubCell"/>
</dbReference>
<dbReference type="PANTHER" id="PTHR12271:SF40">
    <property type="entry name" value="POLY(A) RNA POLYMERASE GLD2"/>
    <property type="match status" value="1"/>
</dbReference>
<feature type="compositionally biased region" description="Basic and acidic residues" evidence="10">
    <location>
        <begin position="476"/>
        <end position="490"/>
    </location>
</feature>
<name>A0A165I799_EXIGL</name>
<comment type="cofactor">
    <cofactor evidence="1">
        <name>Mn(2+)</name>
        <dbReference type="ChEBI" id="CHEBI:29035"/>
    </cofactor>
</comment>
<gene>
    <name evidence="13" type="ORF">EXIGLDRAFT_56400</name>
</gene>
<dbReference type="EMBL" id="KV425997">
    <property type="protein sequence ID" value="KZV92995.1"/>
    <property type="molecule type" value="Genomic_DNA"/>
</dbReference>
<evidence type="ECO:0000256" key="8">
    <source>
        <dbReference type="ARBA" id="ARBA00022723"/>
    </source>
</evidence>
<feature type="compositionally biased region" description="Low complexity" evidence="10">
    <location>
        <begin position="174"/>
        <end position="185"/>
    </location>
</feature>
<evidence type="ECO:0000313" key="13">
    <source>
        <dbReference type="EMBL" id="KZV92995.1"/>
    </source>
</evidence>
<accession>A0A165I799</accession>
<evidence type="ECO:0000256" key="10">
    <source>
        <dbReference type="SAM" id="MobiDB-lite"/>
    </source>
</evidence>
<dbReference type="PANTHER" id="PTHR12271">
    <property type="entry name" value="POLY A POLYMERASE CID PAP -RELATED"/>
    <property type="match status" value="1"/>
</dbReference>
<dbReference type="AlphaFoldDB" id="A0A165I799"/>
<feature type="domain" description="PAP-associated" evidence="11">
    <location>
        <begin position="556"/>
        <end position="590"/>
    </location>
</feature>
<feature type="domain" description="Poly(A) RNA polymerase mitochondrial-like central palm" evidence="12">
    <location>
        <begin position="252"/>
        <end position="397"/>
    </location>
</feature>
<dbReference type="InterPro" id="IPR043519">
    <property type="entry name" value="NT_sf"/>
</dbReference>